<protein>
    <recommendedName>
        <fullName evidence="2">C2 domain-containing protein</fullName>
    </recommendedName>
</protein>
<accession>A0A6V7QVN1</accession>
<feature type="compositionally biased region" description="Low complexity" evidence="1">
    <location>
        <begin position="194"/>
        <end position="213"/>
    </location>
</feature>
<dbReference type="AlphaFoldDB" id="A0A6V7QVN1"/>
<dbReference type="PROSITE" id="PS50004">
    <property type="entry name" value="C2"/>
    <property type="match status" value="1"/>
</dbReference>
<feature type="compositionally biased region" description="Pro residues" evidence="1">
    <location>
        <begin position="243"/>
        <end position="258"/>
    </location>
</feature>
<dbReference type="PANTHER" id="PTHR32246">
    <property type="entry name" value="INGRESSION PROTEIN FIC1"/>
    <property type="match status" value="1"/>
</dbReference>
<feature type="compositionally biased region" description="Low complexity" evidence="1">
    <location>
        <begin position="220"/>
        <end position="242"/>
    </location>
</feature>
<proteinExistence type="predicted"/>
<feature type="domain" description="C2" evidence="2">
    <location>
        <begin position="11"/>
        <end position="137"/>
    </location>
</feature>
<feature type="region of interest" description="Disordered" evidence="1">
    <location>
        <begin position="127"/>
        <end position="282"/>
    </location>
</feature>
<dbReference type="InterPro" id="IPR044750">
    <property type="entry name" value="C2_SRC2/BAP"/>
</dbReference>
<dbReference type="InterPro" id="IPR035892">
    <property type="entry name" value="C2_domain_sf"/>
</dbReference>
<name>A0A6V7QVN1_ANACO</name>
<sequence>MASPHHHHHPPPAASSSSSSSSSGRALLDLEVTVVSAKQLKNVNWRQGELKPYAVAYLDSDRRGATKPDDAGSTRPVWNERLLLPLPLAFDPLDPSLVLTLDLFHSKPSEAPKPLVGTARCPLKDLLLPLDPSPAPSPSPVKTLELRRPSGRPQGKVRIRLAVRERPDPNYQFAPPSAYYYSRPPPAPAPPATTAPTLLPLRLSRPTPTLFPRPSRRRTPTAAAALAAAEAAASSSASAAATPPIPTPDTTRPPPPSTRHPCFPAGRPDEARAKGGRSGLGTGLAVGAVAGALGGLALDEGLKYEEEKIAERVESDFAPRDDYSDYRADY</sequence>
<feature type="region of interest" description="Disordered" evidence="1">
    <location>
        <begin position="1"/>
        <end position="23"/>
    </location>
</feature>
<organism evidence="3">
    <name type="scientific">Ananas comosus var. bracteatus</name>
    <name type="common">red pineapple</name>
    <dbReference type="NCBI Taxonomy" id="296719"/>
    <lineage>
        <taxon>Eukaryota</taxon>
        <taxon>Viridiplantae</taxon>
        <taxon>Streptophyta</taxon>
        <taxon>Embryophyta</taxon>
        <taxon>Tracheophyta</taxon>
        <taxon>Spermatophyta</taxon>
        <taxon>Magnoliopsida</taxon>
        <taxon>Liliopsida</taxon>
        <taxon>Poales</taxon>
        <taxon>Bromeliaceae</taxon>
        <taxon>Bromelioideae</taxon>
        <taxon>Ananas</taxon>
    </lineage>
</organism>
<feature type="compositionally biased region" description="Low complexity" evidence="1">
    <location>
        <begin position="14"/>
        <end position="23"/>
    </location>
</feature>
<dbReference type="InterPro" id="IPR000008">
    <property type="entry name" value="C2_dom"/>
</dbReference>
<dbReference type="EMBL" id="CAJEUB010000044">
    <property type="protein sequence ID" value="CAD1847300.1"/>
    <property type="molecule type" value="Genomic_DNA"/>
</dbReference>
<gene>
    <name evidence="3" type="ORF">CB5_LOCUS30511</name>
</gene>
<dbReference type="PANTHER" id="PTHR32246:SF68">
    <property type="entry name" value="OS01G0853800 PROTEIN"/>
    <property type="match status" value="1"/>
</dbReference>
<dbReference type="SMART" id="SM00239">
    <property type="entry name" value="C2"/>
    <property type="match status" value="1"/>
</dbReference>
<evidence type="ECO:0000313" key="3">
    <source>
        <dbReference type="EMBL" id="CAD1847300.1"/>
    </source>
</evidence>
<feature type="compositionally biased region" description="Basic residues" evidence="1">
    <location>
        <begin position="1"/>
        <end position="10"/>
    </location>
</feature>
<dbReference type="GO" id="GO:0006952">
    <property type="term" value="P:defense response"/>
    <property type="evidence" value="ECO:0007669"/>
    <property type="project" value="InterPro"/>
</dbReference>
<dbReference type="CDD" id="cd04051">
    <property type="entry name" value="C2_SRC2_like"/>
    <property type="match status" value="1"/>
</dbReference>
<dbReference type="Gene3D" id="2.60.40.150">
    <property type="entry name" value="C2 domain"/>
    <property type="match status" value="1"/>
</dbReference>
<dbReference type="SUPFAM" id="SSF49562">
    <property type="entry name" value="C2 domain (Calcium/lipid-binding domain, CaLB)"/>
    <property type="match status" value="1"/>
</dbReference>
<dbReference type="Pfam" id="PF00168">
    <property type="entry name" value="C2"/>
    <property type="match status" value="1"/>
</dbReference>
<feature type="compositionally biased region" description="Pro residues" evidence="1">
    <location>
        <begin position="183"/>
        <end position="193"/>
    </location>
</feature>
<reference evidence="3" key="1">
    <citation type="submission" date="2020-07" db="EMBL/GenBank/DDBJ databases">
        <authorList>
            <person name="Lin J."/>
        </authorList>
    </citation>
    <scope>NUCLEOTIDE SEQUENCE</scope>
</reference>
<evidence type="ECO:0000256" key="1">
    <source>
        <dbReference type="SAM" id="MobiDB-lite"/>
    </source>
</evidence>
<evidence type="ECO:0000259" key="2">
    <source>
        <dbReference type="PROSITE" id="PS50004"/>
    </source>
</evidence>